<proteinExistence type="predicted"/>
<reference evidence="1" key="2">
    <citation type="journal article" date="2023" name="Science">
        <title>Genomic signatures of disease resistance in endangered staghorn corals.</title>
        <authorList>
            <person name="Vollmer S.V."/>
            <person name="Selwyn J.D."/>
            <person name="Despard B.A."/>
            <person name="Roesel C.L."/>
        </authorList>
    </citation>
    <scope>NUCLEOTIDE SEQUENCE</scope>
    <source>
        <strain evidence="1">K2</strain>
    </source>
</reference>
<keyword evidence="2" id="KW-1185">Reference proteome</keyword>
<evidence type="ECO:0000313" key="1">
    <source>
        <dbReference type="EMBL" id="KAK2573314.1"/>
    </source>
</evidence>
<comment type="caution">
    <text evidence="1">The sequence shown here is derived from an EMBL/GenBank/DDBJ whole genome shotgun (WGS) entry which is preliminary data.</text>
</comment>
<organism evidence="1 2">
    <name type="scientific">Acropora cervicornis</name>
    <name type="common">Staghorn coral</name>
    <dbReference type="NCBI Taxonomy" id="6130"/>
    <lineage>
        <taxon>Eukaryota</taxon>
        <taxon>Metazoa</taxon>
        <taxon>Cnidaria</taxon>
        <taxon>Anthozoa</taxon>
        <taxon>Hexacorallia</taxon>
        <taxon>Scleractinia</taxon>
        <taxon>Astrocoeniina</taxon>
        <taxon>Acroporidae</taxon>
        <taxon>Acropora</taxon>
    </lineage>
</organism>
<sequence>MTSPYVLVTHQCAKQYWHTQAELHMAEGLVFRGEKLVIPTSMHSEMLTKLQKSHLGIEKDNACAPPIMHWPGIGQDKEETMSRCPTCTKYKLQMPGNHSSLMKFLSSHGQSCEWTSSHLKEKRIIFTVGNVDLYINHYIG</sequence>
<reference evidence="1" key="1">
    <citation type="journal article" date="2023" name="G3 (Bethesda)">
        <title>Whole genome assembly and annotation of the endangered Caribbean coral Acropora cervicornis.</title>
        <authorList>
            <person name="Selwyn J.D."/>
            <person name="Vollmer S.V."/>
        </authorList>
    </citation>
    <scope>NUCLEOTIDE SEQUENCE</scope>
    <source>
        <strain evidence="1">K2</strain>
    </source>
</reference>
<dbReference type="Gene3D" id="1.10.340.70">
    <property type="match status" value="1"/>
</dbReference>
<dbReference type="PANTHER" id="PTHR37984">
    <property type="entry name" value="PROTEIN CBG26694"/>
    <property type="match status" value="1"/>
</dbReference>
<dbReference type="InterPro" id="IPR050951">
    <property type="entry name" value="Retrovirus_Pol_polyprotein"/>
</dbReference>
<dbReference type="AlphaFoldDB" id="A0AAD9R579"/>
<dbReference type="PANTHER" id="PTHR37984:SF8">
    <property type="entry name" value="CCHC-TYPE DOMAIN-CONTAINING PROTEIN"/>
    <property type="match status" value="1"/>
</dbReference>
<protein>
    <submittedName>
        <fullName evidence="1">Uncharacterized protein</fullName>
    </submittedName>
</protein>
<dbReference type="Proteomes" id="UP001249851">
    <property type="component" value="Unassembled WGS sequence"/>
</dbReference>
<name>A0AAD9R579_ACRCE</name>
<gene>
    <name evidence="1" type="ORF">P5673_000959</name>
</gene>
<evidence type="ECO:0000313" key="2">
    <source>
        <dbReference type="Proteomes" id="UP001249851"/>
    </source>
</evidence>
<accession>A0AAD9R579</accession>
<dbReference type="EMBL" id="JARQWQ010000002">
    <property type="protein sequence ID" value="KAK2573314.1"/>
    <property type="molecule type" value="Genomic_DNA"/>
</dbReference>